<keyword evidence="2" id="KW-1185">Reference proteome</keyword>
<comment type="caution">
    <text evidence="1">The sequence shown here is derived from an EMBL/GenBank/DDBJ whole genome shotgun (WGS) entry which is preliminary data.</text>
</comment>
<dbReference type="EMBL" id="JAJVCN010000001">
    <property type="protein sequence ID" value="MCE7004190.1"/>
    <property type="molecule type" value="Genomic_DNA"/>
</dbReference>
<name>A0ABS8Z8P4_9PSEU</name>
<dbReference type="RefSeq" id="WP_233725721.1">
    <property type="nucleotide sequence ID" value="NZ_JAJVCN010000001.1"/>
</dbReference>
<evidence type="ECO:0008006" key="3">
    <source>
        <dbReference type="Google" id="ProtNLM"/>
    </source>
</evidence>
<evidence type="ECO:0000313" key="1">
    <source>
        <dbReference type="EMBL" id="MCE7004190.1"/>
    </source>
</evidence>
<gene>
    <name evidence="1" type="ORF">LWC34_15295</name>
</gene>
<protein>
    <recommendedName>
        <fullName evidence="3">DUF4238 domain-containing protein</fullName>
    </recommendedName>
</protein>
<sequence length="310" mass="34897">MKENLVRLRKGRGVLARDLESRVRPEFAELFGATTDTGSVLRQKVIGYLEELMVALPTQWRRAARCGLNLPPSTDGETLQQRLSVLAAEFFCDERTARRRMDEAFLQMAGNADRGQVPMPGVGHGGIGWYVDIFDAVLRLDTANPEAIERRTIVATAGSLDRIETSIDVPRHPSNHSTRVELTREMMFGGVVAGTGMGSSTNFSTEIILPRTLRRGERHTYGLIARIPPGQEMVNRYVYVPYRQCRYFTLLVRFPPNNVPQRIWRHEGVPHSAVHDEPKPGSELEPNLANEVSAQFRDLINGCAYGIQWR</sequence>
<accession>A0ABS8Z8P4</accession>
<proteinExistence type="predicted"/>
<organism evidence="1 2">
    <name type="scientific">Kibdelosporangium philippinense</name>
    <dbReference type="NCBI Taxonomy" id="211113"/>
    <lineage>
        <taxon>Bacteria</taxon>
        <taxon>Bacillati</taxon>
        <taxon>Actinomycetota</taxon>
        <taxon>Actinomycetes</taxon>
        <taxon>Pseudonocardiales</taxon>
        <taxon>Pseudonocardiaceae</taxon>
        <taxon>Kibdelosporangium</taxon>
    </lineage>
</organism>
<reference evidence="1 2" key="1">
    <citation type="submission" date="2021-12" db="EMBL/GenBank/DDBJ databases">
        <title>Genome sequence of Kibdelosporangium philippinense ATCC 49844.</title>
        <authorList>
            <person name="Fedorov E.A."/>
            <person name="Omeragic M."/>
            <person name="Shalygina K.F."/>
            <person name="Maclea K.S."/>
        </authorList>
    </citation>
    <scope>NUCLEOTIDE SEQUENCE [LARGE SCALE GENOMIC DNA]</scope>
    <source>
        <strain evidence="1 2">ATCC 49844</strain>
    </source>
</reference>
<dbReference type="Proteomes" id="UP001521150">
    <property type="component" value="Unassembled WGS sequence"/>
</dbReference>
<evidence type="ECO:0000313" key="2">
    <source>
        <dbReference type="Proteomes" id="UP001521150"/>
    </source>
</evidence>